<keyword evidence="3" id="KW-1185">Reference proteome</keyword>
<feature type="transmembrane region" description="Helical" evidence="1">
    <location>
        <begin position="36"/>
        <end position="59"/>
    </location>
</feature>
<dbReference type="Ensembl" id="ENSGALT00010068986.1">
    <property type="protein sequence ID" value="ENSGALP00010042428.1"/>
    <property type="gene ID" value="ENSGALG00010028492.1"/>
</dbReference>
<gene>
    <name evidence="2" type="primary">LIM2</name>
</gene>
<reference evidence="2" key="3">
    <citation type="submission" date="2025-09" db="UniProtKB">
        <authorList>
            <consortium name="Ensembl"/>
        </authorList>
    </citation>
    <scope>IDENTIFICATION</scope>
    <source>
        <strain evidence="2">broiler</strain>
    </source>
</reference>
<evidence type="ECO:0000313" key="3">
    <source>
        <dbReference type="Proteomes" id="UP000000539"/>
    </source>
</evidence>
<organism evidence="2 3">
    <name type="scientific">Gallus gallus</name>
    <name type="common">Chicken</name>
    <dbReference type="NCBI Taxonomy" id="9031"/>
    <lineage>
        <taxon>Eukaryota</taxon>
        <taxon>Metazoa</taxon>
        <taxon>Chordata</taxon>
        <taxon>Craniata</taxon>
        <taxon>Vertebrata</taxon>
        <taxon>Euteleostomi</taxon>
        <taxon>Archelosauria</taxon>
        <taxon>Archosauria</taxon>
        <taxon>Dinosauria</taxon>
        <taxon>Saurischia</taxon>
        <taxon>Theropoda</taxon>
        <taxon>Coelurosauria</taxon>
        <taxon>Aves</taxon>
        <taxon>Neognathae</taxon>
        <taxon>Galloanserae</taxon>
        <taxon>Galliformes</taxon>
        <taxon>Phasianidae</taxon>
        <taxon>Phasianinae</taxon>
        <taxon>Gallus</taxon>
    </lineage>
</organism>
<dbReference type="AlphaFoldDB" id="A0A8V1AGL0"/>
<sequence length="135" mass="13498">MSCAQPQLRRAACSACAVPVSPLFVPTAIWDATRALMLLAVLAAAVGFAVGLSAAGGAAWRARARVAGMAMLLAGALALLGLAVCTAGARGTAWHFSWSYILGWVGVVLIGSAGLFHLCAAAKDLSPESSETGGG</sequence>
<name>A0A8V1AGL0_CHICK</name>
<dbReference type="Proteomes" id="UP000000539">
    <property type="component" value="Chromosome 25"/>
</dbReference>
<feature type="transmembrane region" description="Helical" evidence="1">
    <location>
        <begin position="66"/>
        <end position="89"/>
    </location>
</feature>
<reference evidence="2" key="2">
    <citation type="submission" date="2025-08" db="UniProtKB">
        <authorList>
            <consortium name="Ensembl"/>
        </authorList>
    </citation>
    <scope>IDENTIFICATION</scope>
    <source>
        <strain evidence="2">broiler</strain>
    </source>
</reference>
<protein>
    <submittedName>
        <fullName evidence="2">Lens intrinsic membrane protein 2</fullName>
    </submittedName>
</protein>
<dbReference type="GeneTree" id="ENSGT00960000190443"/>
<keyword evidence="1" id="KW-0472">Membrane</keyword>
<keyword evidence="1" id="KW-0812">Transmembrane</keyword>
<feature type="transmembrane region" description="Helical" evidence="1">
    <location>
        <begin position="101"/>
        <end position="120"/>
    </location>
</feature>
<evidence type="ECO:0000313" key="2">
    <source>
        <dbReference type="Ensembl" id="ENSGALP00010042428.1"/>
    </source>
</evidence>
<dbReference type="OrthoDB" id="6137544at2759"/>
<accession>A0A8V1AGL0</accession>
<proteinExistence type="predicted"/>
<keyword evidence="1" id="KW-1133">Transmembrane helix</keyword>
<dbReference type="Gene3D" id="1.20.140.150">
    <property type="match status" value="1"/>
</dbReference>
<evidence type="ECO:0000256" key="1">
    <source>
        <dbReference type="SAM" id="Phobius"/>
    </source>
</evidence>
<reference evidence="2" key="1">
    <citation type="submission" date="2020-11" db="EMBL/GenBank/DDBJ databases">
        <title>Gallus gallus (Chicken) genome, bGalGal1, GRCg7b, maternal haplotype autosomes + Z &amp; W.</title>
        <authorList>
            <person name="Warren W."/>
            <person name="Formenti G."/>
            <person name="Fedrigo O."/>
            <person name="Haase B."/>
            <person name="Mountcastle J."/>
            <person name="Balacco J."/>
            <person name="Tracey A."/>
            <person name="Schneider V."/>
            <person name="Okimoto R."/>
            <person name="Cheng H."/>
            <person name="Hawken R."/>
            <person name="Howe K."/>
            <person name="Jarvis E.D."/>
        </authorList>
    </citation>
    <scope>NUCLEOTIDE SEQUENCE [LARGE SCALE GENOMIC DNA]</scope>
    <source>
        <strain evidence="2">Broiler</strain>
    </source>
</reference>